<dbReference type="EMBL" id="QZAB01000237">
    <property type="protein sequence ID" value="RQD87386.1"/>
    <property type="molecule type" value="Genomic_DNA"/>
</dbReference>
<evidence type="ECO:0000313" key="4">
    <source>
        <dbReference type="Proteomes" id="UP000284763"/>
    </source>
</evidence>
<dbReference type="InterPro" id="IPR002347">
    <property type="entry name" value="SDR_fam"/>
</dbReference>
<comment type="similarity">
    <text evidence="1">Belongs to the short-chain dehydrogenases/reductases (SDR) family.</text>
</comment>
<dbReference type="PRINTS" id="PR00081">
    <property type="entry name" value="GDHRDH"/>
</dbReference>
<accession>A0A3R7VUF3</accession>
<evidence type="ECO:0000256" key="2">
    <source>
        <dbReference type="ARBA" id="ARBA00023002"/>
    </source>
</evidence>
<dbReference type="InterPro" id="IPR036291">
    <property type="entry name" value="NAD(P)-bd_dom_sf"/>
</dbReference>
<keyword evidence="2" id="KW-0560">Oxidoreductase</keyword>
<dbReference type="Pfam" id="PF00106">
    <property type="entry name" value="adh_short"/>
    <property type="match status" value="1"/>
</dbReference>
<organism evidence="3 4">
    <name type="scientific">Methanosalsum natronophilum</name>
    <dbReference type="NCBI Taxonomy" id="768733"/>
    <lineage>
        <taxon>Archaea</taxon>
        <taxon>Methanobacteriati</taxon>
        <taxon>Methanobacteriota</taxon>
        <taxon>Stenosarchaea group</taxon>
        <taxon>Methanomicrobia</taxon>
        <taxon>Methanosarcinales</taxon>
        <taxon>Methanosarcinaceae</taxon>
        <taxon>Methanosalsum</taxon>
    </lineage>
</organism>
<dbReference type="Gene3D" id="3.40.50.720">
    <property type="entry name" value="NAD(P)-binding Rossmann-like Domain"/>
    <property type="match status" value="1"/>
</dbReference>
<dbReference type="SUPFAM" id="SSF51735">
    <property type="entry name" value="NAD(P)-binding Rossmann-fold domains"/>
    <property type="match status" value="1"/>
</dbReference>
<name>A0A3R7VUF3_9EURY</name>
<dbReference type="PANTHER" id="PTHR24322:SF736">
    <property type="entry name" value="RETINOL DEHYDROGENASE 10"/>
    <property type="match status" value="1"/>
</dbReference>
<gene>
    <name evidence="3" type="ORF">D5R95_03540</name>
</gene>
<evidence type="ECO:0000313" key="3">
    <source>
        <dbReference type="EMBL" id="RQD87386.1"/>
    </source>
</evidence>
<dbReference type="CDD" id="cd05233">
    <property type="entry name" value="SDR_c"/>
    <property type="match status" value="1"/>
</dbReference>
<protein>
    <submittedName>
        <fullName evidence="3">SDR family NAD(P)-dependent oxidoreductase</fullName>
    </submittedName>
</protein>
<dbReference type="AlphaFoldDB" id="A0A3R7VUF3"/>
<comment type="caution">
    <text evidence="3">The sequence shown here is derived from an EMBL/GenBank/DDBJ whole genome shotgun (WGS) entry which is preliminary data.</text>
</comment>
<dbReference type="GO" id="GO:0016616">
    <property type="term" value="F:oxidoreductase activity, acting on the CH-OH group of donors, NAD or NADP as acceptor"/>
    <property type="evidence" value="ECO:0007669"/>
    <property type="project" value="TreeGrafter"/>
</dbReference>
<reference evidence="3 4" key="1">
    <citation type="submission" date="2018-08" db="EMBL/GenBank/DDBJ databases">
        <title>The metabolism and importance of syntrophic acetate oxidation coupled to methane or sulfide production in haloalkaline environments.</title>
        <authorList>
            <person name="Timmers P.H.A."/>
            <person name="Vavourakis C.D."/>
            <person name="Sorokin D.Y."/>
            <person name="Sinninghe Damste J.S."/>
            <person name="Muyzer G."/>
            <person name="Stams A.J.M."/>
            <person name="Plugge C.M."/>
        </authorList>
    </citation>
    <scope>NUCLEOTIDE SEQUENCE [LARGE SCALE GENOMIC DNA]</scope>
    <source>
        <strain evidence="3">MSAO_Arc3</strain>
    </source>
</reference>
<dbReference type="PROSITE" id="PS00061">
    <property type="entry name" value="ADH_SHORT"/>
    <property type="match status" value="1"/>
</dbReference>
<dbReference type="Proteomes" id="UP000284763">
    <property type="component" value="Unassembled WGS sequence"/>
</dbReference>
<dbReference type="InterPro" id="IPR020904">
    <property type="entry name" value="Sc_DH/Rdtase_CS"/>
</dbReference>
<proteinExistence type="inferred from homology"/>
<evidence type="ECO:0000256" key="1">
    <source>
        <dbReference type="ARBA" id="ARBA00006484"/>
    </source>
</evidence>
<feature type="non-terminal residue" evidence="3">
    <location>
        <position position="1"/>
    </location>
</feature>
<sequence length="167" mass="18956">KDIDKDIELNMLYLHICSVYELTRLFLKDMLKQDYGYIINFSSITAFQPNPLMATYGASKSFILQFSRAVSYELKKIGSNVKMTVVCPSAVSGTNFEIKAGMKNTYSFNSWLTLDVNSVVEQTYDGIKKGNEIIIPGRGFAIINSVLSILPAKWRSKIAYYYLMEKV</sequence>
<dbReference type="PANTHER" id="PTHR24322">
    <property type="entry name" value="PKSB"/>
    <property type="match status" value="1"/>
</dbReference>